<dbReference type="AlphaFoldDB" id="A0A7X0EYZ0"/>
<gene>
    <name evidence="2" type="ORF">FHU36_005778</name>
</gene>
<dbReference type="RefSeq" id="WP_185086840.1">
    <property type="nucleotide sequence ID" value="NZ_JACHJB010000002.1"/>
</dbReference>
<accession>A0A7X0EYZ0</accession>
<evidence type="ECO:0000313" key="2">
    <source>
        <dbReference type="EMBL" id="MBB6349233.1"/>
    </source>
</evidence>
<name>A0A7X0EYZ0_9ACTN</name>
<keyword evidence="1" id="KW-0472">Membrane</keyword>
<organism evidence="2 3">
    <name type="scientific">Nonomuraea muscovyensis</name>
    <dbReference type="NCBI Taxonomy" id="1124761"/>
    <lineage>
        <taxon>Bacteria</taxon>
        <taxon>Bacillati</taxon>
        <taxon>Actinomycetota</taxon>
        <taxon>Actinomycetes</taxon>
        <taxon>Streptosporangiales</taxon>
        <taxon>Streptosporangiaceae</taxon>
        <taxon>Nonomuraea</taxon>
    </lineage>
</organism>
<sequence length="63" mass="6415">MAIIAAITVAPAMTIAVTIAVAAVILVTGAPAGRRGRCEEVRPFVRMPPAFPRTPGHATPPGP</sequence>
<comment type="caution">
    <text evidence="2">The sequence shown here is derived from an EMBL/GenBank/DDBJ whole genome shotgun (WGS) entry which is preliminary data.</text>
</comment>
<dbReference type="EMBL" id="JACHJB010000002">
    <property type="protein sequence ID" value="MBB6349233.1"/>
    <property type="molecule type" value="Genomic_DNA"/>
</dbReference>
<feature type="transmembrane region" description="Helical" evidence="1">
    <location>
        <begin position="6"/>
        <end position="27"/>
    </location>
</feature>
<protein>
    <submittedName>
        <fullName evidence="2">Uncharacterized protein</fullName>
    </submittedName>
</protein>
<reference evidence="2 3" key="1">
    <citation type="submission" date="2020-08" db="EMBL/GenBank/DDBJ databases">
        <title>Sequencing the genomes of 1000 actinobacteria strains.</title>
        <authorList>
            <person name="Klenk H.-P."/>
        </authorList>
    </citation>
    <scope>NUCLEOTIDE SEQUENCE [LARGE SCALE GENOMIC DNA]</scope>
    <source>
        <strain evidence="2 3">DSM 45913</strain>
    </source>
</reference>
<evidence type="ECO:0000256" key="1">
    <source>
        <dbReference type="SAM" id="Phobius"/>
    </source>
</evidence>
<keyword evidence="1" id="KW-0812">Transmembrane</keyword>
<keyword evidence="3" id="KW-1185">Reference proteome</keyword>
<proteinExistence type="predicted"/>
<keyword evidence="1" id="KW-1133">Transmembrane helix</keyword>
<dbReference type="Proteomes" id="UP000583800">
    <property type="component" value="Unassembled WGS sequence"/>
</dbReference>
<evidence type="ECO:0000313" key="3">
    <source>
        <dbReference type="Proteomes" id="UP000583800"/>
    </source>
</evidence>